<sequence>MRPQPLFPVGDPILEGPAPADLATAMATPGLDAFLAKYPVDERAYDFFACSSQQVQEKVLREFRPKAEGEASYAGLFTSFVRKVRQLYDQGGPMPGVGGKGGMLGGRAPAQQVVTRADAGFRPMVTPNMAWAFEEVDPLAAPPDLESFRARYPMDDRALDFLQNVDVRARASAPPAPDSL</sequence>
<comment type="caution">
    <text evidence="1">The sequence shown here is derived from an EMBL/GenBank/DDBJ whole genome shotgun (WGS) entry which is preliminary data.</text>
</comment>
<accession>A0ABN9V7L8</accession>
<name>A0ABN9V7L8_9DINO</name>
<evidence type="ECO:0000313" key="2">
    <source>
        <dbReference type="Proteomes" id="UP001189429"/>
    </source>
</evidence>
<organism evidence="1 2">
    <name type="scientific">Prorocentrum cordatum</name>
    <dbReference type="NCBI Taxonomy" id="2364126"/>
    <lineage>
        <taxon>Eukaryota</taxon>
        <taxon>Sar</taxon>
        <taxon>Alveolata</taxon>
        <taxon>Dinophyceae</taxon>
        <taxon>Prorocentrales</taxon>
        <taxon>Prorocentraceae</taxon>
        <taxon>Prorocentrum</taxon>
    </lineage>
</organism>
<keyword evidence="2" id="KW-1185">Reference proteome</keyword>
<dbReference type="EMBL" id="CAUYUJ010016788">
    <property type="protein sequence ID" value="CAK0868837.1"/>
    <property type="molecule type" value="Genomic_DNA"/>
</dbReference>
<evidence type="ECO:0000313" key="1">
    <source>
        <dbReference type="EMBL" id="CAK0868837.1"/>
    </source>
</evidence>
<gene>
    <name evidence="1" type="ORF">PCOR1329_LOCUS55373</name>
</gene>
<reference evidence="1" key="1">
    <citation type="submission" date="2023-10" db="EMBL/GenBank/DDBJ databases">
        <authorList>
            <person name="Chen Y."/>
            <person name="Shah S."/>
            <person name="Dougan E. K."/>
            <person name="Thang M."/>
            <person name="Chan C."/>
        </authorList>
    </citation>
    <scope>NUCLEOTIDE SEQUENCE [LARGE SCALE GENOMIC DNA]</scope>
</reference>
<proteinExistence type="predicted"/>
<dbReference type="Proteomes" id="UP001189429">
    <property type="component" value="Unassembled WGS sequence"/>
</dbReference>
<protein>
    <submittedName>
        <fullName evidence="1">Uncharacterized protein</fullName>
    </submittedName>
</protein>